<organism evidence="2 3">
    <name type="scientific">Sphingomonas naasensis</name>
    <dbReference type="NCBI Taxonomy" id="1344951"/>
    <lineage>
        <taxon>Bacteria</taxon>
        <taxon>Pseudomonadati</taxon>
        <taxon>Pseudomonadota</taxon>
        <taxon>Alphaproteobacteria</taxon>
        <taxon>Sphingomonadales</taxon>
        <taxon>Sphingomonadaceae</taxon>
        <taxon>Sphingomonas</taxon>
    </lineage>
</organism>
<feature type="domain" description="DAGKc" evidence="1">
    <location>
        <begin position="14"/>
        <end position="142"/>
    </location>
</feature>
<dbReference type="Gene3D" id="2.60.200.40">
    <property type="match status" value="1"/>
</dbReference>
<evidence type="ECO:0000313" key="3">
    <source>
        <dbReference type="Proteomes" id="UP000309848"/>
    </source>
</evidence>
<dbReference type="GO" id="GO:0016301">
    <property type="term" value="F:kinase activity"/>
    <property type="evidence" value="ECO:0007669"/>
    <property type="project" value="UniProtKB-KW"/>
</dbReference>
<dbReference type="OrthoDB" id="142078at2"/>
<dbReference type="Gene3D" id="3.40.50.10330">
    <property type="entry name" value="Probable inorganic polyphosphate/atp-NAD kinase, domain 1"/>
    <property type="match status" value="1"/>
</dbReference>
<keyword evidence="2" id="KW-0808">Transferase</keyword>
<dbReference type="PROSITE" id="PS50146">
    <property type="entry name" value="DAGK"/>
    <property type="match status" value="1"/>
</dbReference>
<accession>A0A4S1WUD9</accession>
<reference evidence="2 3" key="1">
    <citation type="submission" date="2019-04" db="EMBL/GenBank/DDBJ databases">
        <title>Sphingomonas psychrotolerans sp. nov., isolated from soil in the Tianshan Mountains, Xinjiang, China.</title>
        <authorList>
            <person name="Luo Y."/>
            <person name="Sheng H."/>
        </authorList>
    </citation>
    <scope>NUCLEOTIDE SEQUENCE [LARGE SCALE GENOMIC DNA]</scope>
    <source>
        <strain evidence="2 3">KIS18-15</strain>
    </source>
</reference>
<dbReference type="Proteomes" id="UP000309848">
    <property type="component" value="Unassembled WGS sequence"/>
</dbReference>
<dbReference type="InterPro" id="IPR050187">
    <property type="entry name" value="Lipid_Phosphate_FormReg"/>
</dbReference>
<name>A0A4S1WUD9_9SPHN</name>
<dbReference type="SMART" id="SM00046">
    <property type="entry name" value="DAGKc"/>
    <property type="match status" value="1"/>
</dbReference>
<dbReference type="InterPro" id="IPR017438">
    <property type="entry name" value="ATP-NAD_kinase_N"/>
</dbReference>
<dbReference type="EMBL" id="SRXU01000001">
    <property type="protein sequence ID" value="TGX45820.1"/>
    <property type="molecule type" value="Genomic_DNA"/>
</dbReference>
<keyword evidence="2" id="KW-0418">Kinase</keyword>
<comment type="caution">
    <text evidence="2">The sequence shown here is derived from an EMBL/GenBank/DDBJ whole genome shotgun (WGS) entry which is preliminary data.</text>
</comment>
<proteinExistence type="predicted"/>
<dbReference type="SUPFAM" id="SSF111331">
    <property type="entry name" value="NAD kinase/diacylglycerol kinase-like"/>
    <property type="match status" value="1"/>
</dbReference>
<protein>
    <submittedName>
        <fullName evidence="2">Sphingosine kinase</fullName>
    </submittedName>
</protein>
<sequence>MVQRAAALDRSPVRVSERIPVLVNRSGGTAAARGDALGPEIEKAFADAGLAIDLQLLPGDRVAEAAAKVADRELVVVGGGDGTLGGAAGALAHAGATLGILPLGTRNHLARELGVPLKLPEAAKLIATGTQRRIDLARVNDHVFVNNASIGFYPDLVHQREDMALPKKLAALPAAAAAVRRMRHRRLRLEMPDREESVVTPMLFVGNNRYVLEAGKLGQREALDDGVLSVYAVASRRRMALIGFALRALIGRADPDRDFAAIGDTPELRVTGPKRCIDVALDGEVKSLAVPLDFTLEARALSVIAPADGS</sequence>
<gene>
    <name evidence="2" type="ORF">E5A74_01160</name>
</gene>
<dbReference type="AlphaFoldDB" id="A0A4S1WUD9"/>
<dbReference type="PANTHER" id="PTHR12358:SF54">
    <property type="entry name" value="SPHINGOSINE KINASE RELATED PROTEIN"/>
    <property type="match status" value="1"/>
</dbReference>
<dbReference type="InterPro" id="IPR016064">
    <property type="entry name" value="NAD/diacylglycerol_kinase_sf"/>
</dbReference>
<dbReference type="InterPro" id="IPR001206">
    <property type="entry name" value="Diacylglycerol_kinase_cat_dom"/>
</dbReference>
<evidence type="ECO:0000259" key="1">
    <source>
        <dbReference type="PROSITE" id="PS50146"/>
    </source>
</evidence>
<keyword evidence="3" id="KW-1185">Reference proteome</keyword>
<dbReference type="PANTHER" id="PTHR12358">
    <property type="entry name" value="SPHINGOSINE KINASE"/>
    <property type="match status" value="1"/>
</dbReference>
<dbReference type="Pfam" id="PF00781">
    <property type="entry name" value="DAGK_cat"/>
    <property type="match status" value="1"/>
</dbReference>
<evidence type="ECO:0000313" key="2">
    <source>
        <dbReference type="EMBL" id="TGX45820.1"/>
    </source>
</evidence>